<evidence type="ECO:0000256" key="5">
    <source>
        <dbReference type="ARBA" id="ARBA00007417"/>
    </source>
</evidence>
<keyword evidence="6 14" id="KW-0686">Riboflavin biosynthesis</keyword>
<keyword evidence="14" id="KW-0378">Hydrolase</keyword>
<name>A0A3S4YYQ9_9ACTN</name>
<dbReference type="Pfam" id="PF00383">
    <property type="entry name" value="dCMP_cyt_deam_1"/>
    <property type="match status" value="1"/>
</dbReference>
<reference evidence="20 21" key="1">
    <citation type="submission" date="2018-12" db="EMBL/GenBank/DDBJ databases">
        <authorList>
            <consortium name="Pathogen Informatics"/>
        </authorList>
    </citation>
    <scope>NUCLEOTIDE SEQUENCE [LARGE SCALE GENOMIC DNA]</scope>
    <source>
        <strain evidence="20 21">NCTC13652</strain>
    </source>
</reference>
<comment type="catalytic activity">
    <reaction evidence="13 14">
        <text>2,5-diamino-6-hydroxy-4-(5-phosphoribosylamino)-pyrimidine + H2O + H(+) = 5-amino-6-(5-phospho-D-ribosylamino)uracil + NH4(+)</text>
        <dbReference type="Rhea" id="RHEA:21868"/>
        <dbReference type="ChEBI" id="CHEBI:15377"/>
        <dbReference type="ChEBI" id="CHEBI:15378"/>
        <dbReference type="ChEBI" id="CHEBI:28938"/>
        <dbReference type="ChEBI" id="CHEBI:58453"/>
        <dbReference type="ChEBI" id="CHEBI:58614"/>
        <dbReference type="EC" id="3.5.4.26"/>
    </reaction>
</comment>
<dbReference type="InterPro" id="IPR004794">
    <property type="entry name" value="Eubact_RibD"/>
</dbReference>
<comment type="pathway">
    <text evidence="2 14">Cofactor biosynthesis; riboflavin biosynthesis; 5-amino-6-(D-ribitylamino)uracil from GTP: step 2/4.</text>
</comment>
<dbReference type="PIRSF" id="PIRSF006769">
    <property type="entry name" value="RibD"/>
    <property type="match status" value="1"/>
</dbReference>
<evidence type="ECO:0000256" key="7">
    <source>
        <dbReference type="ARBA" id="ARBA00022723"/>
    </source>
</evidence>
<dbReference type="NCBIfam" id="TIGR00326">
    <property type="entry name" value="eubact_ribD"/>
    <property type="match status" value="1"/>
</dbReference>
<feature type="compositionally biased region" description="Pro residues" evidence="18">
    <location>
        <begin position="370"/>
        <end position="380"/>
    </location>
</feature>
<feature type="binding site" evidence="16">
    <location>
        <position position="207"/>
    </location>
    <ligand>
        <name>NADP(+)</name>
        <dbReference type="ChEBI" id="CHEBI:58349"/>
    </ligand>
</feature>
<comment type="similarity">
    <text evidence="5 14">In the C-terminal section; belongs to the HTP reductase family.</text>
</comment>
<keyword evidence="10 14" id="KW-0560">Oxidoreductase</keyword>
<evidence type="ECO:0000256" key="2">
    <source>
        <dbReference type="ARBA" id="ARBA00004882"/>
    </source>
</evidence>
<evidence type="ECO:0000256" key="9">
    <source>
        <dbReference type="ARBA" id="ARBA00022857"/>
    </source>
</evidence>
<dbReference type="GO" id="GO:0009231">
    <property type="term" value="P:riboflavin biosynthetic process"/>
    <property type="evidence" value="ECO:0007669"/>
    <property type="project" value="UniProtKB-UniPathway"/>
</dbReference>
<dbReference type="PROSITE" id="PS51747">
    <property type="entry name" value="CYT_DCMP_DEAMINASES_2"/>
    <property type="match status" value="1"/>
</dbReference>
<dbReference type="InterPro" id="IPR002734">
    <property type="entry name" value="RibDG_C"/>
</dbReference>
<evidence type="ECO:0000256" key="4">
    <source>
        <dbReference type="ARBA" id="ARBA00005259"/>
    </source>
</evidence>
<gene>
    <name evidence="20" type="primary">ribD</name>
    <name evidence="20" type="ORF">NCTC13652_02414</name>
</gene>
<evidence type="ECO:0000256" key="12">
    <source>
        <dbReference type="ARBA" id="ARBA00049861"/>
    </source>
</evidence>
<dbReference type="STRING" id="1122997.GCA_000425285_01222"/>
<dbReference type="EC" id="1.1.1.193" evidence="14"/>
<proteinExistence type="inferred from homology"/>
<evidence type="ECO:0000256" key="10">
    <source>
        <dbReference type="ARBA" id="ARBA00023002"/>
    </source>
</evidence>
<dbReference type="SUPFAM" id="SSF53927">
    <property type="entry name" value="Cytidine deaminase-like"/>
    <property type="match status" value="1"/>
</dbReference>
<organism evidence="20 21">
    <name type="scientific">Acidipropionibacterium jensenii</name>
    <dbReference type="NCBI Taxonomy" id="1749"/>
    <lineage>
        <taxon>Bacteria</taxon>
        <taxon>Bacillati</taxon>
        <taxon>Actinomycetota</taxon>
        <taxon>Actinomycetes</taxon>
        <taxon>Propionibacteriales</taxon>
        <taxon>Propionibacteriaceae</taxon>
        <taxon>Acidipropionibacterium</taxon>
    </lineage>
</organism>
<feature type="binding site" evidence="16">
    <location>
        <position position="221"/>
    </location>
    <ligand>
        <name>NADP(+)</name>
        <dbReference type="ChEBI" id="CHEBI:58349"/>
    </ligand>
</feature>
<feature type="binding site" evidence="16">
    <location>
        <position position="301"/>
    </location>
    <ligand>
        <name>substrate</name>
    </ligand>
</feature>
<keyword evidence="21" id="KW-1185">Reference proteome</keyword>
<dbReference type="GO" id="GO:0008270">
    <property type="term" value="F:zinc ion binding"/>
    <property type="evidence" value="ECO:0007669"/>
    <property type="project" value="InterPro"/>
</dbReference>
<evidence type="ECO:0000313" key="21">
    <source>
        <dbReference type="Proteomes" id="UP000277858"/>
    </source>
</evidence>
<keyword evidence="11" id="KW-0511">Multifunctional enzyme</keyword>
<evidence type="ECO:0000256" key="11">
    <source>
        <dbReference type="ARBA" id="ARBA00023268"/>
    </source>
</evidence>
<dbReference type="Gene3D" id="3.40.140.10">
    <property type="entry name" value="Cytidine Deaminase, domain 2"/>
    <property type="match status" value="1"/>
</dbReference>
<dbReference type="GO" id="GO:0008835">
    <property type="term" value="F:diaminohydroxyphosphoribosylaminopyrimidine deaminase activity"/>
    <property type="evidence" value="ECO:0007669"/>
    <property type="project" value="UniProtKB-EC"/>
</dbReference>
<dbReference type="CDD" id="cd01284">
    <property type="entry name" value="Riboflavin_deaminase-reductase"/>
    <property type="match status" value="1"/>
</dbReference>
<dbReference type="InterPro" id="IPR024072">
    <property type="entry name" value="DHFR-like_dom_sf"/>
</dbReference>
<feature type="compositionally biased region" description="Polar residues" evidence="18">
    <location>
        <begin position="386"/>
        <end position="395"/>
    </location>
</feature>
<evidence type="ECO:0000256" key="6">
    <source>
        <dbReference type="ARBA" id="ARBA00022619"/>
    </source>
</evidence>
<feature type="binding site" evidence="16">
    <location>
        <position position="191"/>
    </location>
    <ligand>
        <name>NADP(+)</name>
        <dbReference type="ChEBI" id="CHEBI:58349"/>
    </ligand>
</feature>
<feature type="binding site" evidence="16">
    <location>
        <position position="241"/>
    </location>
    <ligand>
        <name>substrate</name>
    </ligand>
</feature>
<accession>A0A3S4YYQ9</accession>
<dbReference type="InterPro" id="IPR050765">
    <property type="entry name" value="Riboflavin_Biosynth_HTPR"/>
</dbReference>
<comment type="pathway">
    <text evidence="3 14">Cofactor biosynthesis; riboflavin biosynthesis; 5-amino-6-(D-ribitylamino)uracil from GTP: step 3/4.</text>
</comment>
<evidence type="ECO:0000256" key="8">
    <source>
        <dbReference type="ARBA" id="ARBA00022833"/>
    </source>
</evidence>
<comment type="catalytic activity">
    <reaction evidence="12 14">
        <text>5-amino-6-(5-phospho-D-ribitylamino)uracil + NADP(+) = 5-amino-6-(5-phospho-D-ribosylamino)uracil + NADPH + H(+)</text>
        <dbReference type="Rhea" id="RHEA:17845"/>
        <dbReference type="ChEBI" id="CHEBI:15378"/>
        <dbReference type="ChEBI" id="CHEBI:57783"/>
        <dbReference type="ChEBI" id="CHEBI:58349"/>
        <dbReference type="ChEBI" id="CHEBI:58421"/>
        <dbReference type="ChEBI" id="CHEBI:58453"/>
        <dbReference type="EC" id="1.1.1.193"/>
    </reaction>
</comment>
<feature type="binding site" evidence="17">
    <location>
        <position position="82"/>
    </location>
    <ligand>
        <name>Zn(2+)</name>
        <dbReference type="ChEBI" id="CHEBI:29105"/>
        <note>catalytic</note>
    </ligand>
</feature>
<protein>
    <recommendedName>
        <fullName evidence="14">Riboflavin biosynthesis protein RibD</fullName>
    </recommendedName>
    <domain>
        <recommendedName>
            <fullName evidence="14">Diaminohydroxyphosphoribosylaminopyrimidine deaminase</fullName>
            <shortName evidence="14">DRAP deaminase</shortName>
            <ecNumber evidence="14">3.5.4.26</ecNumber>
        </recommendedName>
        <alternativeName>
            <fullName evidence="14">Riboflavin-specific deaminase</fullName>
        </alternativeName>
    </domain>
    <domain>
        <recommendedName>
            <fullName evidence="14">5-amino-6-(5-phosphoribosylamino)uracil reductase</fullName>
            <ecNumber evidence="14">1.1.1.193</ecNumber>
        </recommendedName>
        <alternativeName>
            <fullName evidence="14">HTP reductase</fullName>
        </alternativeName>
    </domain>
</protein>
<dbReference type="PROSITE" id="PS00903">
    <property type="entry name" value="CYT_DCMP_DEAMINASES_1"/>
    <property type="match status" value="1"/>
</dbReference>
<feature type="binding site" evidence="16">
    <location>
        <position position="237"/>
    </location>
    <ligand>
        <name>NADP(+)</name>
        <dbReference type="ChEBI" id="CHEBI:58349"/>
    </ligand>
</feature>
<dbReference type="Gene3D" id="3.40.430.10">
    <property type="entry name" value="Dihydrofolate Reductase, subunit A"/>
    <property type="match status" value="2"/>
</dbReference>
<feature type="active site" description="Proton donor" evidence="15">
    <location>
        <position position="84"/>
    </location>
</feature>
<evidence type="ECO:0000256" key="17">
    <source>
        <dbReference type="PIRSR" id="PIRSR006769-3"/>
    </source>
</evidence>
<comment type="function">
    <text evidence="1 14">Converts 2,5-diamino-6-(ribosylamino)-4(3h)-pyrimidinone 5'-phosphate into 5-amino-6-(ribosylamino)-2,4(1h,3h)-pyrimidinedione 5'-phosphate.</text>
</comment>
<evidence type="ECO:0000256" key="18">
    <source>
        <dbReference type="SAM" id="MobiDB-lite"/>
    </source>
</evidence>
<evidence type="ECO:0000256" key="16">
    <source>
        <dbReference type="PIRSR" id="PIRSR006769-2"/>
    </source>
</evidence>
<feature type="binding site" evidence="16">
    <location>
        <position position="244"/>
    </location>
    <ligand>
        <name>substrate</name>
    </ligand>
</feature>
<dbReference type="InterPro" id="IPR016192">
    <property type="entry name" value="APOBEC/CMP_deaminase_Zn-bd"/>
</dbReference>
<evidence type="ECO:0000256" key="3">
    <source>
        <dbReference type="ARBA" id="ARBA00004910"/>
    </source>
</evidence>
<comment type="similarity">
    <text evidence="4 14">In the N-terminal section; belongs to the cytidine and deoxycytidylate deaminase family.</text>
</comment>
<dbReference type="InterPro" id="IPR002125">
    <property type="entry name" value="CMP_dCMP_dom"/>
</dbReference>
<dbReference type="InterPro" id="IPR016193">
    <property type="entry name" value="Cytidine_deaminase-like"/>
</dbReference>
<feature type="binding site" evidence="17">
    <location>
        <position position="122"/>
    </location>
    <ligand>
        <name>Zn(2+)</name>
        <dbReference type="ChEBI" id="CHEBI:29105"/>
        <note>catalytic</note>
    </ligand>
</feature>
<evidence type="ECO:0000259" key="19">
    <source>
        <dbReference type="PROSITE" id="PS51747"/>
    </source>
</evidence>
<dbReference type="SUPFAM" id="SSF53597">
    <property type="entry name" value="Dihydrofolate reductase-like"/>
    <property type="match status" value="1"/>
</dbReference>
<feature type="region of interest" description="Disordered" evidence="18">
    <location>
        <begin position="365"/>
        <end position="395"/>
    </location>
</feature>
<keyword evidence="8 14" id="KW-0862">Zinc</keyword>
<dbReference type="PANTHER" id="PTHR38011">
    <property type="entry name" value="DIHYDROFOLATE REDUCTASE FAMILY PROTEIN (AFU_ORTHOLOGUE AFUA_8G06820)"/>
    <property type="match status" value="1"/>
</dbReference>
<evidence type="ECO:0000313" key="20">
    <source>
        <dbReference type="EMBL" id="VEI04189.1"/>
    </source>
</evidence>
<dbReference type="UniPathway" id="UPA00275">
    <property type="reaction ID" value="UER00401"/>
</dbReference>
<evidence type="ECO:0000256" key="1">
    <source>
        <dbReference type="ARBA" id="ARBA00002151"/>
    </source>
</evidence>
<feature type="binding site" evidence="17">
    <location>
        <position position="113"/>
    </location>
    <ligand>
        <name>Zn(2+)</name>
        <dbReference type="ChEBI" id="CHEBI:29105"/>
        <note>catalytic</note>
    </ligand>
</feature>
<dbReference type="Pfam" id="PF01872">
    <property type="entry name" value="RibD_C"/>
    <property type="match status" value="1"/>
</dbReference>
<comment type="cofactor">
    <cofactor evidence="14 17">
        <name>Zn(2+)</name>
        <dbReference type="ChEBI" id="CHEBI:29105"/>
    </cofactor>
    <text evidence="14 17">Binds 1 zinc ion.</text>
</comment>
<evidence type="ECO:0000256" key="15">
    <source>
        <dbReference type="PIRSR" id="PIRSR006769-1"/>
    </source>
</evidence>
<evidence type="ECO:0000256" key="14">
    <source>
        <dbReference type="PIRNR" id="PIRNR006769"/>
    </source>
</evidence>
<dbReference type="EMBL" id="LR134473">
    <property type="protein sequence ID" value="VEI04189.1"/>
    <property type="molecule type" value="Genomic_DNA"/>
</dbReference>
<keyword evidence="7 14" id="KW-0479">Metal-binding</keyword>
<feature type="domain" description="CMP/dCMP-type deaminase" evidence="19">
    <location>
        <begin position="33"/>
        <end position="160"/>
    </location>
</feature>
<feature type="binding site" evidence="16">
    <location>
        <position position="233"/>
    </location>
    <ligand>
        <name>NADP(+)</name>
        <dbReference type="ChEBI" id="CHEBI:58349"/>
    </ligand>
</feature>
<feature type="binding site" evidence="16">
    <location>
        <position position="205"/>
    </location>
    <ligand>
        <name>substrate</name>
    </ligand>
</feature>
<dbReference type="Proteomes" id="UP000277858">
    <property type="component" value="Chromosome"/>
</dbReference>
<evidence type="ECO:0000256" key="13">
    <source>
        <dbReference type="ARBA" id="ARBA00049886"/>
    </source>
</evidence>
<sequence>MTGVGRVPGDPGVREDANEGLSMVESHHVGTGHRWDDAMRRAIELAANGPAVDPNPRVGCVLLGPDGAVLGQGWHHGAGTPHAEIQALRDAGVTAGRDRLTAGCTAVVTLEPCNHTGRTGPCSRALIAAGVQRVVIGQSDPNPVAAGGAQTLAEAGIEVVGEVLTDQARALNPDWTFSMVHGRPRVVWKYAATLDGRSAAQDGTSRWITSDQARARVHLERSRCAAVMVGTGTALADDPRLTVRGVAVAHQPLRVVVGRRPLPPGSHLLDDSAPMVQITSHDPQFVLAELQRRGVHRVWLEGGPRLAGAFCRAGLIDEVIAHIAPTLLGSGPAALADAGVSTIDEAHRLVIDEVSMIGPDIEIRAHPIPREPPAPVPPAPSRSTPGQSTSNQSRP</sequence>
<feature type="binding site" evidence="16">
    <location>
        <begin position="303"/>
        <end position="309"/>
    </location>
    <ligand>
        <name>NADP(+)</name>
        <dbReference type="ChEBI" id="CHEBI:58349"/>
    </ligand>
</feature>
<dbReference type="PANTHER" id="PTHR38011:SF7">
    <property type="entry name" value="2,5-DIAMINO-6-RIBOSYLAMINO-4(3H)-PYRIMIDINONE 5'-PHOSPHATE REDUCTASE"/>
    <property type="match status" value="1"/>
</dbReference>
<dbReference type="AlphaFoldDB" id="A0A3S4YYQ9"/>
<dbReference type="EC" id="3.5.4.26" evidence="14"/>
<dbReference type="GO" id="GO:0008703">
    <property type="term" value="F:5-amino-6-(5-phosphoribosylamino)uracil reductase activity"/>
    <property type="evidence" value="ECO:0007669"/>
    <property type="project" value="UniProtKB-EC"/>
</dbReference>
<keyword evidence="9 14" id="KW-0521">NADP</keyword>